<proteinExistence type="predicted"/>
<name>A0AAJ0I3P9_9PEZI</name>
<gene>
    <name evidence="2" type="ORF">B0T23DRAFT_421703</name>
</gene>
<sequence>MSYPLVSEGQPLMVVQDSCDKDGRGPFERQPAGGSGTLRDSQGSGEGTMGQGSNYRMDTTWSDWMSRPLENQLICSSSSSPKHLQLAGLKKMKPFKALICERNSEPRKVLQDGTRETRSRPYVAALP</sequence>
<keyword evidence="3" id="KW-1185">Reference proteome</keyword>
<feature type="region of interest" description="Disordered" evidence="1">
    <location>
        <begin position="1"/>
        <end position="59"/>
    </location>
</feature>
<dbReference type="GeneID" id="87877398"/>
<feature type="region of interest" description="Disordered" evidence="1">
    <location>
        <begin position="104"/>
        <end position="127"/>
    </location>
</feature>
<dbReference type="AlphaFoldDB" id="A0AAJ0I3P9"/>
<reference evidence="2 3" key="1">
    <citation type="journal article" date="2023" name="Mol. Phylogenet. Evol.">
        <title>Genome-scale phylogeny and comparative genomics of the fungal order Sordariales.</title>
        <authorList>
            <person name="Hensen N."/>
            <person name="Bonometti L."/>
            <person name="Westerberg I."/>
            <person name="Brannstrom I.O."/>
            <person name="Guillou S."/>
            <person name="Cros-Aarteil S."/>
            <person name="Calhoun S."/>
            <person name="Haridas S."/>
            <person name="Kuo A."/>
            <person name="Mondo S."/>
            <person name="Pangilinan J."/>
            <person name="Riley R."/>
            <person name="LaButti K."/>
            <person name="Andreopoulos B."/>
            <person name="Lipzen A."/>
            <person name="Chen C."/>
            <person name="Yan M."/>
            <person name="Daum C."/>
            <person name="Ng V."/>
            <person name="Clum A."/>
            <person name="Steindorff A."/>
            <person name="Ohm R.A."/>
            <person name="Martin F."/>
            <person name="Silar P."/>
            <person name="Natvig D.O."/>
            <person name="Lalanne C."/>
            <person name="Gautier V."/>
            <person name="Ament-Velasquez S.L."/>
            <person name="Kruys A."/>
            <person name="Hutchinson M.I."/>
            <person name="Powell A.J."/>
            <person name="Barry K."/>
            <person name="Miller A.N."/>
            <person name="Grigoriev I.V."/>
            <person name="Debuchy R."/>
            <person name="Gladieux P."/>
            <person name="Hiltunen Thoren M."/>
            <person name="Johannesson H."/>
        </authorList>
    </citation>
    <scope>NUCLEOTIDE SEQUENCE [LARGE SCALE GENOMIC DNA]</scope>
    <source>
        <strain evidence="2 3">FGSC 10403</strain>
    </source>
</reference>
<accession>A0AAJ0I3P9</accession>
<organism evidence="2 3">
    <name type="scientific">Neurospora hispaniola</name>
    <dbReference type="NCBI Taxonomy" id="588809"/>
    <lineage>
        <taxon>Eukaryota</taxon>
        <taxon>Fungi</taxon>
        <taxon>Dikarya</taxon>
        <taxon>Ascomycota</taxon>
        <taxon>Pezizomycotina</taxon>
        <taxon>Sordariomycetes</taxon>
        <taxon>Sordariomycetidae</taxon>
        <taxon>Sordariales</taxon>
        <taxon>Sordariaceae</taxon>
        <taxon>Neurospora</taxon>
    </lineage>
</organism>
<feature type="compositionally biased region" description="Basic and acidic residues" evidence="1">
    <location>
        <begin position="18"/>
        <end position="27"/>
    </location>
</feature>
<evidence type="ECO:0000256" key="1">
    <source>
        <dbReference type="SAM" id="MobiDB-lite"/>
    </source>
</evidence>
<evidence type="ECO:0000313" key="3">
    <source>
        <dbReference type="Proteomes" id="UP001285908"/>
    </source>
</evidence>
<dbReference type="EMBL" id="JAULSX010000006">
    <property type="protein sequence ID" value="KAK3488877.1"/>
    <property type="molecule type" value="Genomic_DNA"/>
</dbReference>
<comment type="caution">
    <text evidence="2">The sequence shown here is derived from an EMBL/GenBank/DDBJ whole genome shotgun (WGS) entry which is preliminary data.</text>
</comment>
<dbReference type="Proteomes" id="UP001285908">
    <property type="component" value="Unassembled WGS sequence"/>
</dbReference>
<dbReference type="RefSeq" id="XP_062690584.1">
    <property type="nucleotide sequence ID" value="XM_062839776.1"/>
</dbReference>
<protein>
    <submittedName>
        <fullName evidence="2">Uncharacterized protein</fullName>
    </submittedName>
</protein>
<evidence type="ECO:0000313" key="2">
    <source>
        <dbReference type="EMBL" id="KAK3488877.1"/>
    </source>
</evidence>
<feature type="compositionally biased region" description="Basic and acidic residues" evidence="1">
    <location>
        <begin position="104"/>
        <end position="119"/>
    </location>
</feature>